<feature type="transmembrane region" description="Helical" evidence="1">
    <location>
        <begin position="39"/>
        <end position="62"/>
    </location>
</feature>
<name>A0ABU2XZ08_9ACTN</name>
<reference evidence="2" key="1">
    <citation type="submission" date="2024-05" db="EMBL/GenBank/DDBJ databases">
        <title>30 novel species of actinomycetes from the DSMZ collection.</title>
        <authorList>
            <person name="Nouioui I."/>
        </authorList>
    </citation>
    <scope>NUCLEOTIDE SEQUENCE</scope>
    <source>
        <strain evidence="2">DSM 41529</strain>
    </source>
</reference>
<feature type="transmembrane region" description="Helical" evidence="1">
    <location>
        <begin position="121"/>
        <end position="144"/>
    </location>
</feature>
<gene>
    <name evidence="2" type="ORF">RND15_46810</name>
</gene>
<proteinExistence type="predicted"/>
<dbReference type="Proteomes" id="UP001180754">
    <property type="component" value="Unassembled WGS sequence"/>
</dbReference>
<protein>
    <recommendedName>
        <fullName evidence="4">DUF4386 family protein</fullName>
    </recommendedName>
</protein>
<keyword evidence="1" id="KW-0472">Membrane</keyword>
<accession>A0ABU2XZ08</accession>
<keyword evidence="1" id="KW-0812">Transmembrane</keyword>
<dbReference type="EMBL" id="JAVRFD010000042">
    <property type="protein sequence ID" value="MDT0550108.1"/>
    <property type="molecule type" value="Genomic_DNA"/>
</dbReference>
<feature type="transmembrane region" description="Helical" evidence="1">
    <location>
        <begin position="74"/>
        <end position="101"/>
    </location>
</feature>
<comment type="caution">
    <text evidence="2">The sequence shown here is derived from an EMBL/GenBank/DDBJ whole genome shotgun (WGS) entry which is preliminary data.</text>
</comment>
<evidence type="ECO:0000313" key="3">
    <source>
        <dbReference type="Proteomes" id="UP001180754"/>
    </source>
</evidence>
<evidence type="ECO:0000313" key="2">
    <source>
        <dbReference type="EMBL" id="MDT0550108.1"/>
    </source>
</evidence>
<evidence type="ECO:0008006" key="4">
    <source>
        <dbReference type="Google" id="ProtNLM"/>
    </source>
</evidence>
<feature type="transmembrane region" description="Helical" evidence="1">
    <location>
        <begin position="156"/>
        <end position="181"/>
    </location>
</feature>
<sequence>MMIVGMSKPFAFIAAPLLVIVYAVIRILDGLDGERGPGLAWMTGHLAFLAALLLFVPVFLNLRRLAGGGRFATWTVAVALAGTACTVVQIAVDIVIGALATDHDDMRAMFSDVIKVPGVDIVVYTVGPVLFFLGLVVVFCQLAVARAVPAWQAALVVTGALVLPAGLDLLPVAGALLFAGLAPFARRVARGATAHA</sequence>
<evidence type="ECO:0000256" key="1">
    <source>
        <dbReference type="SAM" id="Phobius"/>
    </source>
</evidence>
<keyword evidence="1" id="KW-1133">Transmembrane helix</keyword>
<organism evidence="2 3">
    <name type="scientific">Streptomyces lonegramiae</name>
    <dbReference type="NCBI Taxonomy" id="3075524"/>
    <lineage>
        <taxon>Bacteria</taxon>
        <taxon>Bacillati</taxon>
        <taxon>Actinomycetota</taxon>
        <taxon>Actinomycetes</taxon>
        <taxon>Kitasatosporales</taxon>
        <taxon>Streptomycetaceae</taxon>
        <taxon>Streptomyces</taxon>
    </lineage>
</organism>
<dbReference type="RefSeq" id="WP_311730688.1">
    <property type="nucleotide sequence ID" value="NZ_JAVRFD010000042.1"/>
</dbReference>
<keyword evidence="3" id="KW-1185">Reference proteome</keyword>